<reference evidence="9 10" key="1">
    <citation type="submission" date="2021-03" db="EMBL/GenBank/DDBJ databases">
        <title>Genomic Encyclopedia of Type Strains, Phase IV (KMG-IV): sequencing the most valuable type-strain genomes for metagenomic binning, comparative biology and taxonomic classification.</title>
        <authorList>
            <person name="Goeker M."/>
        </authorList>
    </citation>
    <scope>NUCLEOTIDE SEQUENCE [LARGE SCALE GENOMIC DNA]</scope>
    <source>
        <strain evidence="9 10">DSM 27563</strain>
    </source>
</reference>
<comment type="similarity">
    <text evidence="2 5">Belongs to the RecX family.</text>
</comment>
<proteinExistence type="inferred from homology"/>
<dbReference type="InterPro" id="IPR053925">
    <property type="entry name" value="RecX_HTH_3rd"/>
</dbReference>
<keyword evidence="4 5" id="KW-0963">Cytoplasm</keyword>
<dbReference type="PANTHER" id="PTHR33602">
    <property type="entry name" value="REGULATORY PROTEIN RECX FAMILY PROTEIN"/>
    <property type="match status" value="1"/>
</dbReference>
<dbReference type="Pfam" id="PF21981">
    <property type="entry name" value="RecX_HTH3"/>
    <property type="match status" value="1"/>
</dbReference>
<evidence type="ECO:0000256" key="6">
    <source>
        <dbReference type="SAM" id="Coils"/>
    </source>
</evidence>
<protein>
    <recommendedName>
        <fullName evidence="3 5">Regulatory protein RecX</fullName>
    </recommendedName>
</protein>
<keyword evidence="10" id="KW-1185">Reference proteome</keyword>
<dbReference type="InterPro" id="IPR003783">
    <property type="entry name" value="Regulatory_RecX"/>
</dbReference>
<dbReference type="RefSeq" id="WP_210061680.1">
    <property type="nucleotide sequence ID" value="NZ_JAGGLJ010000015.1"/>
</dbReference>
<evidence type="ECO:0000259" key="7">
    <source>
        <dbReference type="Pfam" id="PF02631"/>
    </source>
</evidence>
<evidence type="ECO:0000256" key="1">
    <source>
        <dbReference type="ARBA" id="ARBA00004496"/>
    </source>
</evidence>
<evidence type="ECO:0000259" key="8">
    <source>
        <dbReference type="Pfam" id="PF21981"/>
    </source>
</evidence>
<evidence type="ECO:0000256" key="2">
    <source>
        <dbReference type="ARBA" id="ARBA00009695"/>
    </source>
</evidence>
<sequence>MIINKIKYIKREKIYIIYTDDVEFNVLEDTLVRYNLYKGKEIDIEDINNIILENKRYEAKKLSIKYLSNMKSEKQVRDHLKNNNIEQDIIDDTIFYLNEEKFLDDYEYASLFSRDKLKLNKYGKNKIRLSLKSKGIDNNIIDEVLLDIPEDIEYENLLNAARKKIKSLNNDEKSYEKLVRHLIYKGYNYDLIKKAISEIKDEY</sequence>
<evidence type="ECO:0000256" key="3">
    <source>
        <dbReference type="ARBA" id="ARBA00018111"/>
    </source>
</evidence>
<dbReference type="PANTHER" id="PTHR33602:SF1">
    <property type="entry name" value="REGULATORY PROTEIN RECX FAMILY PROTEIN"/>
    <property type="match status" value="1"/>
</dbReference>
<dbReference type="Pfam" id="PF02631">
    <property type="entry name" value="RecX_HTH2"/>
    <property type="match status" value="1"/>
</dbReference>
<dbReference type="Gene3D" id="1.10.10.10">
    <property type="entry name" value="Winged helix-like DNA-binding domain superfamily/Winged helix DNA-binding domain"/>
    <property type="match status" value="3"/>
</dbReference>
<comment type="caution">
    <text evidence="9">The sequence shown here is derived from an EMBL/GenBank/DDBJ whole genome shotgun (WGS) entry which is preliminary data.</text>
</comment>
<feature type="domain" description="RecX second three-helical" evidence="7">
    <location>
        <begin position="104"/>
        <end position="145"/>
    </location>
</feature>
<comment type="subcellular location">
    <subcellularLocation>
        <location evidence="1 5">Cytoplasm</location>
    </subcellularLocation>
</comment>
<feature type="domain" description="RecX third three-helical" evidence="8">
    <location>
        <begin position="151"/>
        <end position="196"/>
    </location>
</feature>
<comment type="function">
    <text evidence="5">Modulates RecA activity.</text>
</comment>
<dbReference type="EMBL" id="JAGGLJ010000015">
    <property type="protein sequence ID" value="MBP2025938.1"/>
    <property type="molecule type" value="Genomic_DNA"/>
</dbReference>
<accession>A0ABS4KDV2</accession>
<name>A0ABS4KDV2_9FIRM</name>
<evidence type="ECO:0000256" key="5">
    <source>
        <dbReference type="HAMAP-Rule" id="MF_01114"/>
    </source>
</evidence>
<dbReference type="InterPro" id="IPR053924">
    <property type="entry name" value="RecX_HTH_2nd"/>
</dbReference>
<gene>
    <name evidence="5" type="primary">recX</name>
    <name evidence="9" type="ORF">J2Z71_001489</name>
</gene>
<evidence type="ECO:0000313" key="9">
    <source>
        <dbReference type="EMBL" id="MBP2025938.1"/>
    </source>
</evidence>
<organism evidence="9 10">
    <name type="scientific">Peptoniphilus stercorisuis</name>
    <dbReference type="NCBI Taxonomy" id="1436965"/>
    <lineage>
        <taxon>Bacteria</taxon>
        <taxon>Bacillati</taxon>
        <taxon>Bacillota</taxon>
        <taxon>Tissierellia</taxon>
        <taxon>Tissierellales</taxon>
        <taxon>Peptoniphilaceae</taxon>
        <taxon>Peptoniphilus</taxon>
    </lineage>
</organism>
<evidence type="ECO:0000313" key="10">
    <source>
        <dbReference type="Proteomes" id="UP001519306"/>
    </source>
</evidence>
<feature type="coiled-coil region" evidence="6">
    <location>
        <begin position="151"/>
        <end position="178"/>
    </location>
</feature>
<evidence type="ECO:0000256" key="4">
    <source>
        <dbReference type="ARBA" id="ARBA00022490"/>
    </source>
</evidence>
<dbReference type="InterPro" id="IPR036388">
    <property type="entry name" value="WH-like_DNA-bd_sf"/>
</dbReference>
<dbReference type="Proteomes" id="UP001519306">
    <property type="component" value="Unassembled WGS sequence"/>
</dbReference>
<dbReference type="HAMAP" id="MF_01114">
    <property type="entry name" value="RecX"/>
    <property type="match status" value="1"/>
</dbReference>
<keyword evidence="6" id="KW-0175">Coiled coil</keyword>